<proteinExistence type="predicted"/>
<accession>A0A6J5LC01</accession>
<sequence>MQTIQLQPIPNQQLTVTLESVQFDITLRTIGLTMYITIAAGGVTILSGSRCVAGMALMPYHYLEGLAGNFAFITANDDLPYYDQFGVSQTLIYATAAELKAIRAV</sequence>
<gene>
    <name evidence="2" type="ORF">UFOVP138_53</name>
</gene>
<evidence type="ECO:0000313" key="2">
    <source>
        <dbReference type="EMBL" id="CAB4132128.1"/>
    </source>
</evidence>
<feature type="domain" description="Cyanophage baseplate Pam3 plug gp18" evidence="1">
    <location>
        <begin position="1"/>
        <end position="95"/>
    </location>
</feature>
<name>A0A6J5LC01_9CAUD</name>
<dbReference type="Pfam" id="PF22479">
    <property type="entry name" value="Pam3_gp18"/>
    <property type="match status" value="1"/>
</dbReference>
<dbReference type="EMBL" id="LR796256">
    <property type="protein sequence ID" value="CAB4132128.1"/>
    <property type="molecule type" value="Genomic_DNA"/>
</dbReference>
<organism evidence="2">
    <name type="scientific">uncultured Caudovirales phage</name>
    <dbReference type="NCBI Taxonomy" id="2100421"/>
    <lineage>
        <taxon>Viruses</taxon>
        <taxon>Duplodnaviria</taxon>
        <taxon>Heunggongvirae</taxon>
        <taxon>Uroviricota</taxon>
        <taxon>Caudoviricetes</taxon>
        <taxon>Peduoviridae</taxon>
        <taxon>Maltschvirus</taxon>
        <taxon>Maltschvirus maltsch</taxon>
    </lineage>
</organism>
<reference evidence="2" key="1">
    <citation type="submission" date="2020-04" db="EMBL/GenBank/DDBJ databases">
        <authorList>
            <person name="Chiriac C."/>
            <person name="Salcher M."/>
            <person name="Ghai R."/>
            <person name="Kavagutti S V."/>
        </authorList>
    </citation>
    <scope>NUCLEOTIDE SEQUENCE</scope>
</reference>
<dbReference type="InterPro" id="IPR054252">
    <property type="entry name" value="Pam3_gp18"/>
</dbReference>
<evidence type="ECO:0000259" key="1">
    <source>
        <dbReference type="Pfam" id="PF22479"/>
    </source>
</evidence>
<protein>
    <recommendedName>
        <fullName evidence="1">Cyanophage baseplate Pam3 plug gp18 domain-containing protein</fullName>
    </recommendedName>
</protein>